<dbReference type="AlphaFoldDB" id="A0A8X8K3L7"/>
<accession>A0A8X8K3L7</accession>
<protein>
    <submittedName>
        <fullName evidence="1">Uncharacterized protein</fullName>
    </submittedName>
</protein>
<sequence length="62" mass="6897">MLMLARFSDLDAKGQAAFLDALNAYLYASPQQRRRLRDAWRLHDYGASCADDPPCNDPPGLG</sequence>
<keyword evidence="2" id="KW-1185">Reference proteome</keyword>
<name>A0A8X8K3L7_9GAMM</name>
<dbReference type="RefSeq" id="WP_191768386.1">
    <property type="nucleotide sequence ID" value="NZ_JACSQS010000001.1"/>
</dbReference>
<dbReference type="Proteomes" id="UP000636938">
    <property type="component" value="Unassembled WGS sequence"/>
</dbReference>
<gene>
    <name evidence="1" type="ORF">H9654_01305</name>
</gene>
<evidence type="ECO:0000313" key="1">
    <source>
        <dbReference type="EMBL" id="MBD7952826.1"/>
    </source>
</evidence>
<organism evidence="1 2">
    <name type="scientific">Stenotrophomonas lacuserhaii</name>
    <dbReference type="NCBI Taxonomy" id="2760084"/>
    <lineage>
        <taxon>Bacteria</taxon>
        <taxon>Pseudomonadati</taxon>
        <taxon>Pseudomonadota</taxon>
        <taxon>Gammaproteobacteria</taxon>
        <taxon>Lysobacterales</taxon>
        <taxon>Lysobacteraceae</taxon>
        <taxon>Stenotrophomonas</taxon>
    </lineage>
</organism>
<reference evidence="1 2" key="1">
    <citation type="submission" date="2020-08" db="EMBL/GenBank/DDBJ databases">
        <title>A Genomic Blueprint of the Chicken Gut Microbiome.</title>
        <authorList>
            <person name="Gilroy R."/>
            <person name="Ravi A."/>
            <person name="Getino M."/>
            <person name="Pursley I."/>
            <person name="Horton D.L."/>
            <person name="Alikhan N.-F."/>
            <person name="Baker D."/>
            <person name="Gharbi K."/>
            <person name="Hall N."/>
            <person name="Watson M."/>
            <person name="Adriaenssens E.M."/>
            <person name="Foster-Nyarko E."/>
            <person name="Jarju S."/>
            <person name="Secka A."/>
            <person name="Antonio M."/>
            <person name="Oren A."/>
            <person name="Chaudhuri R."/>
            <person name="La Ragione R.M."/>
            <person name="Hildebrand F."/>
            <person name="Pallen M.J."/>
        </authorList>
    </citation>
    <scope>NUCLEOTIDE SEQUENCE [LARGE SCALE GENOMIC DNA]</scope>
    <source>
        <strain evidence="1 2">Sa5BUN4</strain>
    </source>
</reference>
<comment type="caution">
    <text evidence="1">The sequence shown here is derived from an EMBL/GenBank/DDBJ whole genome shotgun (WGS) entry which is preliminary data.</text>
</comment>
<dbReference type="EMBL" id="JACSQS010000001">
    <property type="protein sequence ID" value="MBD7952826.1"/>
    <property type="molecule type" value="Genomic_DNA"/>
</dbReference>
<evidence type="ECO:0000313" key="2">
    <source>
        <dbReference type="Proteomes" id="UP000636938"/>
    </source>
</evidence>
<proteinExistence type="predicted"/>